<dbReference type="EMBL" id="CP009507">
    <property type="protein sequence ID" value="AKB33088.1"/>
    <property type="molecule type" value="Genomic_DNA"/>
</dbReference>
<dbReference type="RefSeq" id="WP_148705595.1">
    <property type="nucleotide sequence ID" value="NZ_CP009507.1"/>
</dbReference>
<feature type="domain" description="HFX-2341-like N-terminal" evidence="1">
    <location>
        <begin position="8"/>
        <end position="125"/>
    </location>
</feature>
<dbReference type="Proteomes" id="UP000033092">
    <property type="component" value="Chromosome"/>
</dbReference>
<dbReference type="Gene3D" id="3.40.50.11700">
    <property type="match status" value="1"/>
</dbReference>
<dbReference type="Pfam" id="PF22665">
    <property type="entry name" value="WHD_DUF6293"/>
    <property type="match status" value="1"/>
</dbReference>
<dbReference type="Pfam" id="PF19810">
    <property type="entry name" value="HFX_2341_N"/>
    <property type="match status" value="1"/>
</dbReference>
<reference evidence="3 4" key="1">
    <citation type="submission" date="2014-07" db="EMBL/GenBank/DDBJ databases">
        <title>Methanogenic archaea and the global carbon cycle.</title>
        <authorList>
            <person name="Henriksen J.R."/>
            <person name="Luke J."/>
            <person name="Reinhart S."/>
            <person name="Benedict M.N."/>
            <person name="Youngblut N.D."/>
            <person name="Metcalf M.E."/>
            <person name="Whitaker R.J."/>
            <person name="Metcalf W.W."/>
        </authorList>
    </citation>
    <scope>NUCLEOTIDE SEQUENCE [LARGE SCALE GENOMIC DNA]</scope>
    <source>
        <strain evidence="3 4">HI350</strain>
    </source>
</reference>
<sequence>MEKAKETVHIVPIGFQSDKLIASIRQYPVHRIILITVEGDEKIEKVQKISNDIKDAFRGGIIEEKTVVRENIFQATIEILETIKNQIENGREVKINISGGLRNIGISSYIASLVSKVSIYTDIPESGNDESYVLKGVLEIPTFPIKEISQEQLYILQKLEEGVDSLDTLISRLKPDLKKDDPKYNNERSRLSHHIKKLKESNFVETEKKEKNLIVNRSVLGEIYLKGIEISNLQEGKE</sequence>
<feature type="domain" description="DUF6293" evidence="2">
    <location>
        <begin position="139"/>
        <end position="223"/>
    </location>
</feature>
<dbReference type="HOGENOM" id="CLU_103614_0_0_2"/>
<protein>
    <submittedName>
        <fullName evidence="3">Uncharacterized protein</fullName>
    </submittedName>
</protein>
<dbReference type="GeneID" id="41606525"/>
<dbReference type="InterPro" id="IPR054162">
    <property type="entry name" value="DUF6293_C"/>
</dbReference>
<dbReference type="AlphaFoldDB" id="A0A0E3PFF7"/>
<proteinExistence type="predicted"/>
<dbReference type="PATRIC" id="fig|1434119.4.peg.3151"/>
<gene>
    <name evidence="3" type="ORF">MSSIH_2398</name>
</gene>
<dbReference type="KEGG" id="msz:MSSIH_2398"/>
<evidence type="ECO:0000313" key="3">
    <source>
        <dbReference type="EMBL" id="AKB33088.1"/>
    </source>
</evidence>
<evidence type="ECO:0000259" key="1">
    <source>
        <dbReference type="Pfam" id="PF19810"/>
    </source>
</evidence>
<name>A0A0E3PFF7_9EURY</name>
<dbReference type="InterPro" id="IPR046260">
    <property type="entry name" value="HFX_2341-like_N"/>
</dbReference>
<evidence type="ECO:0000313" key="4">
    <source>
        <dbReference type="Proteomes" id="UP000033092"/>
    </source>
</evidence>
<accession>A0A0E3PFF7</accession>
<organism evidence="3 4">
    <name type="scientific">Methanosarcina siciliae HI350</name>
    <dbReference type="NCBI Taxonomy" id="1434119"/>
    <lineage>
        <taxon>Archaea</taxon>
        <taxon>Methanobacteriati</taxon>
        <taxon>Methanobacteriota</taxon>
        <taxon>Stenosarchaea group</taxon>
        <taxon>Methanomicrobia</taxon>
        <taxon>Methanosarcinales</taxon>
        <taxon>Methanosarcinaceae</taxon>
        <taxon>Methanosarcina</taxon>
    </lineage>
</organism>
<evidence type="ECO:0000259" key="2">
    <source>
        <dbReference type="Pfam" id="PF22665"/>
    </source>
</evidence>